<dbReference type="HOGENOM" id="CLU_170163_1_0_9"/>
<organism evidence="2 3">
    <name type="scientific">Streptococcus pyogenes serotype M3 (strain ATCC BAA-595 / MGAS315)</name>
    <dbReference type="NCBI Taxonomy" id="198466"/>
    <lineage>
        <taxon>Bacteria</taxon>
        <taxon>Bacillati</taxon>
        <taxon>Bacillota</taxon>
        <taxon>Bacilli</taxon>
        <taxon>Lactobacillales</taxon>
        <taxon>Streptococcaceae</taxon>
        <taxon>Streptococcus</taxon>
    </lineage>
</organism>
<accession>A0A0H2UU61</accession>
<protein>
    <recommendedName>
        <fullName evidence="4">Holin</fullName>
    </recommendedName>
</protein>
<gene>
    <name evidence="2" type="ordered locus">SpyM3_0730</name>
</gene>
<evidence type="ECO:0000313" key="3">
    <source>
        <dbReference type="Proteomes" id="UP000000564"/>
    </source>
</evidence>
<dbReference type="KEGG" id="spg:SpyM3_0730"/>
<dbReference type="AlphaFoldDB" id="A0A0H2UU61"/>
<feature type="transmembrane region" description="Helical" evidence="1">
    <location>
        <begin position="36"/>
        <end position="54"/>
    </location>
</feature>
<dbReference type="InterPro" id="IPR006485">
    <property type="entry name" value="Phage-like_holin"/>
</dbReference>
<dbReference type="Pfam" id="PF04531">
    <property type="entry name" value="Phage_holin_1"/>
    <property type="match status" value="1"/>
</dbReference>
<dbReference type="RefSeq" id="WP_011054444.1">
    <property type="nucleotide sequence ID" value="NC_004070.1"/>
</dbReference>
<proteinExistence type="predicted"/>
<sequence length="75" mass="8054">MINLKLRLQNKVTLMAILGAIFLLAQQLGIKLPSNIADIANTAVTLLVLLGVVADPTTKGLSDSEQALTYHEPKQ</sequence>
<evidence type="ECO:0000313" key="2">
    <source>
        <dbReference type="EMBL" id="AAM79337.1"/>
    </source>
</evidence>
<keyword evidence="1" id="KW-1133">Transmembrane helix</keyword>
<dbReference type="NCBIfam" id="TIGR01598">
    <property type="entry name" value="holin_phiLC3"/>
    <property type="match status" value="1"/>
</dbReference>
<dbReference type="EMBL" id="AE014074">
    <property type="protein sequence ID" value="AAM79337.1"/>
    <property type="molecule type" value="Genomic_DNA"/>
</dbReference>
<keyword evidence="1" id="KW-0472">Membrane</keyword>
<feature type="transmembrane region" description="Helical" evidence="1">
    <location>
        <begin position="12"/>
        <end position="30"/>
    </location>
</feature>
<evidence type="ECO:0000256" key="1">
    <source>
        <dbReference type="SAM" id="Phobius"/>
    </source>
</evidence>
<evidence type="ECO:0008006" key="4">
    <source>
        <dbReference type="Google" id="ProtNLM"/>
    </source>
</evidence>
<keyword evidence="1" id="KW-0812">Transmembrane</keyword>
<reference evidence="2 3" key="1">
    <citation type="journal article" date="2002" name="Proc. Natl. Acad. Sci. U.S.A.">
        <title>Genome sequence of a serotype M3 strain of group A Streptococcus: phage-encoded toxins, the high-virulence phenotype, and clone emergence.</title>
        <authorList>
            <person name="Beres S.B."/>
            <person name="Sylva G.L."/>
            <person name="Barbian K.D."/>
            <person name="Lei B."/>
            <person name="Hoff J.S."/>
            <person name="Mammarella N.D."/>
            <person name="Liu M.Y."/>
            <person name="Smoot J.C."/>
            <person name="Porcella S.F."/>
            <person name="Parkins L.D."/>
            <person name="Campbell D.S."/>
            <person name="Smith T.M."/>
            <person name="McCormick J.K."/>
            <person name="Leung D.Y."/>
            <person name="Schlievert P.M."/>
            <person name="Musser J.M."/>
        </authorList>
    </citation>
    <scope>NUCLEOTIDE SEQUENCE [LARGE SCALE GENOMIC DNA]</scope>
    <source>
        <strain evidence="3">ATCC BAA-595 / MGAS315</strain>
    </source>
</reference>
<name>A0A0H2UU61_STRP3</name>
<dbReference type="Proteomes" id="UP000000564">
    <property type="component" value="Chromosome"/>
</dbReference>